<dbReference type="FunFam" id="2.40.100.10:FF:000003">
    <property type="entry name" value="Peptidylprolyl isomerase domain and WD repeat-containing 1"/>
    <property type="match status" value="1"/>
</dbReference>
<dbReference type="PRINTS" id="PR00153">
    <property type="entry name" value="CSAPPISMRASE"/>
</dbReference>
<dbReference type="InterPro" id="IPR015943">
    <property type="entry name" value="WD40/YVTN_repeat-like_dom_sf"/>
</dbReference>
<dbReference type="InterPro" id="IPR044666">
    <property type="entry name" value="Cyclophilin_A-like"/>
</dbReference>
<dbReference type="InterPro" id="IPR036322">
    <property type="entry name" value="WD40_repeat_dom_sf"/>
</dbReference>
<evidence type="ECO:0000256" key="1">
    <source>
        <dbReference type="ARBA" id="ARBA00000971"/>
    </source>
</evidence>
<dbReference type="FunFam" id="2.130.10.10:FF:000450">
    <property type="entry name" value="Peptidylprolyl isomerase domain and WD-repeat protein 1"/>
    <property type="match status" value="1"/>
</dbReference>
<dbReference type="Pfam" id="PF00400">
    <property type="entry name" value="WD40"/>
    <property type="match status" value="1"/>
</dbReference>
<evidence type="ECO:0000259" key="10">
    <source>
        <dbReference type="PROSITE" id="PS50072"/>
    </source>
</evidence>
<dbReference type="EC" id="5.2.1.8" evidence="3"/>
<dbReference type="AlphaFoldDB" id="A0A8S0XP21"/>
<gene>
    <name evidence="11" type="ORF">AAE3_LOCUS3828</name>
</gene>
<name>A0A8S0XP21_CYCAE</name>
<evidence type="ECO:0000313" key="12">
    <source>
        <dbReference type="Proteomes" id="UP000467700"/>
    </source>
</evidence>
<dbReference type="InterPro" id="IPR001680">
    <property type="entry name" value="WD40_rpt"/>
</dbReference>
<dbReference type="GO" id="GO:0003755">
    <property type="term" value="F:peptidyl-prolyl cis-trans isomerase activity"/>
    <property type="evidence" value="ECO:0007669"/>
    <property type="project" value="UniProtKB-KW"/>
</dbReference>
<dbReference type="InterPro" id="IPR002130">
    <property type="entry name" value="Cyclophilin-type_PPIase_dom"/>
</dbReference>
<feature type="repeat" description="WD" evidence="8">
    <location>
        <begin position="182"/>
        <end position="223"/>
    </location>
</feature>
<dbReference type="Proteomes" id="UP000467700">
    <property type="component" value="Unassembled WGS sequence"/>
</dbReference>
<dbReference type="PANTHER" id="PTHR45625">
    <property type="entry name" value="PEPTIDYL-PROLYL CIS-TRANS ISOMERASE-RELATED"/>
    <property type="match status" value="1"/>
</dbReference>
<organism evidence="11 12">
    <name type="scientific">Cyclocybe aegerita</name>
    <name type="common">Black poplar mushroom</name>
    <name type="synonym">Agrocybe aegerita</name>
    <dbReference type="NCBI Taxonomy" id="1973307"/>
    <lineage>
        <taxon>Eukaryota</taxon>
        <taxon>Fungi</taxon>
        <taxon>Dikarya</taxon>
        <taxon>Basidiomycota</taxon>
        <taxon>Agaricomycotina</taxon>
        <taxon>Agaricomycetes</taxon>
        <taxon>Agaricomycetidae</taxon>
        <taxon>Agaricales</taxon>
        <taxon>Agaricineae</taxon>
        <taxon>Bolbitiaceae</taxon>
        <taxon>Cyclocybe</taxon>
    </lineage>
</organism>
<evidence type="ECO:0000256" key="3">
    <source>
        <dbReference type="ARBA" id="ARBA00013194"/>
    </source>
</evidence>
<dbReference type="Pfam" id="PF00160">
    <property type="entry name" value="Pro_isomerase"/>
    <property type="match status" value="1"/>
</dbReference>
<feature type="compositionally biased region" description="Basic and acidic residues" evidence="9">
    <location>
        <begin position="518"/>
        <end position="539"/>
    </location>
</feature>
<dbReference type="SMART" id="SM00320">
    <property type="entry name" value="WD40"/>
    <property type="match status" value="4"/>
</dbReference>
<dbReference type="PANTHER" id="PTHR45625:SF4">
    <property type="entry name" value="PEPTIDYLPROLYL ISOMERASE DOMAIN AND WD REPEAT-CONTAINING PROTEIN 1"/>
    <property type="match status" value="1"/>
</dbReference>
<keyword evidence="4 8" id="KW-0853">WD repeat</keyword>
<dbReference type="GO" id="GO:0005634">
    <property type="term" value="C:nucleus"/>
    <property type="evidence" value="ECO:0007669"/>
    <property type="project" value="UniProtKB-ARBA"/>
</dbReference>
<sequence>MSGLDVLDGTRYTPPLYLLSPVDCIIPHKIEAQYYLCDRHKQVELKTLLMSDSSSNDRDASVLGKRGRNHPLSNPNDINEADEPASKKPTVEEEDSDDDDVGPMPMLAGAPAAKKKRKVLPHERLYLEHLPCTDQYFKSFMHRDTINFNIMTKTEFLITTSIDGHVKLWKKQEEGIEFVKLYRAHVTPIVAVSASADGQLFATVSEDMTAKVFDVVNFDMINIIKLGFKPHSCCWVHKRGQVQGLLAVADSSSGVIRLYDARGGDKPLETVESVHRFPVHVMTYSDKYDTVISADEGGFIEYWQPSEPFGLPKNVLKLWKFKSETDLYEFKKSQSTPTCMTLSPDNSSFVTFSFPDRQIRVFSFLKGKLSRKYDESLEAIQEMQQAGTAVYRVEDMEFGRRLAVERELELPGPDGVVPGRWSNAVWDESGAFVIYPSLLGVKVVNVVTNRVVRLLGKDEVVRFLNLTLYQGSPTKKSITTITMAASANPILADKGQRDPTLVCTGYKRSRFYMFTRSEPGDNKSDDRDVFNERPTREEQTVASSTMSQRTGPSPLANSATIHTTLGDIHMRLFPQQAPKAVENFVGHARSGYFEGIIFHRVIPKFMIQTGDPLGDGTGGESIWGREFEDEFSDDLKHDRPYTVSMANAGAGTNGSQFFITTNATPWLDKKHTIFGRVLSGLEVVHTIENVKTNKADKPLEDIKIVNVDVE</sequence>
<comment type="catalytic activity">
    <reaction evidence="1">
        <text>[protein]-peptidylproline (omega=180) = [protein]-peptidylproline (omega=0)</text>
        <dbReference type="Rhea" id="RHEA:16237"/>
        <dbReference type="Rhea" id="RHEA-COMP:10747"/>
        <dbReference type="Rhea" id="RHEA-COMP:10748"/>
        <dbReference type="ChEBI" id="CHEBI:83833"/>
        <dbReference type="ChEBI" id="CHEBI:83834"/>
        <dbReference type="EC" id="5.2.1.8"/>
    </reaction>
</comment>
<evidence type="ECO:0000256" key="2">
    <source>
        <dbReference type="ARBA" id="ARBA00007365"/>
    </source>
</evidence>
<dbReference type="Gene3D" id="2.40.100.10">
    <property type="entry name" value="Cyclophilin-like"/>
    <property type="match status" value="1"/>
</dbReference>
<protein>
    <recommendedName>
        <fullName evidence="3">peptidylprolyl isomerase</fullName>
        <ecNumber evidence="3">5.2.1.8</ecNumber>
    </recommendedName>
</protein>
<dbReference type="Gene3D" id="2.130.10.10">
    <property type="entry name" value="YVTN repeat-like/Quinoprotein amine dehydrogenase"/>
    <property type="match status" value="2"/>
</dbReference>
<evidence type="ECO:0000256" key="6">
    <source>
        <dbReference type="ARBA" id="ARBA00023110"/>
    </source>
</evidence>
<keyword evidence="12" id="KW-1185">Reference proteome</keyword>
<reference evidence="11 12" key="1">
    <citation type="submission" date="2020-01" db="EMBL/GenBank/DDBJ databases">
        <authorList>
            <person name="Gupta K D."/>
        </authorList>
    </citation>
    <scope>NUCLEOTIDE SEQUENCE [LARGE SCALE GENOMIC DNA]</scope>
</reference>
<evidence type="ECO:0000313" key="11">
    <source>
        <dbReference type="EMBL" id="CAA7261587.1"/>
    </source>
</evidence>
<feature type="compositionally biased region" description="Low complexity" evidence="9">
    <location>
        <begin position="102"/>
        <end position="112"/>
    </location>
</feature>
<dbReference type="PROSITE" id="PS50072">
    <property type="entry name" value="CSA_PPIASE_2"/>
    <property type="match status" value="1"/>
</dbReference>
<evidence type="ECO:0000256" key="9">
    <source>
        <dbReference type="SAM" id="MobiDB-lite"/>
    </source>
</evidence>
<feature type="domain" description="PPIase cyclophilin-type" evidence="10">
    <location>
        <begin position="555"/>
        <end position="709"/>
    </location>
</feature>
<dbReference type="SUPFAM" id="SSF50891">
    <property type="entry name" value="Cyclophilin-like"/>
    <property type="match status" value="1"/>
</dbReference>
<proteinExistence type="inferred from homology"/>
<keyword evidence="6" id="KW-0697">Rotamase</keyword>
<feature type="region of interest" description="Disordered" evidence="9">
    <location>
        <begin position="53"/>
        <end position="115"/>
    </location>
</feature>
<dbReference type="SUPFAM" id="SSF50978">
    <property type="entry name" value="WD40 repeat-like"/>
    <property type="match status" value="1"/>
</dbReference>
<feature type="region of interest" description="Disordered" evidence="9">
    <location>
        <begin position="517"/>
        <end position="555"/>
    </location>
</feature>
<accession>A0A8S0XP21</accession>
<dbReference type="CDD" id="cd01927">
    <property type="entry name" value="cyclophilin_WD40"/>
    <property type="match status" value="1"/>
</dbReference>
<keyword evidence="5" id="KW-0677">Repeat</keyword>
<evidence type="ECO:0000256" key="8">
    <source>
        <dbReference type="PROSITE-ProRule" id="PRU00221"/>
    </source>
</evidence>
<evidence type="ECO:0000256" key="7">
    <source>
        <dbReference type="ARBA" id="ARBA00023235"/>
    </source>
</evidence>
<dbReference type="PROSITE" id="PS50082">
    <property type="entry name" value="WD_REPEATS_2"/>
    <property type="match status" value="1"/>
</dbReference>
<feature type="compositionally biased region" description="Polar residues" evidence="9">
    <location>
        <begin position="540"/>
        <end position="555"/>
    </location>
</feature>
<dbReference type="OrthoDB" id="10264753at2759"/>
<evidence type="ECO:0000256" key="5">
    <source>
        <dbReference type="ARBA" id="ARBA00022737"/>
    </source>
</evidence>
<keyword evidence="7" id="KW-0413">Isomerase</keyword>
<dbReference type="EMBL" id="CACVBS010000033">
    <property type="protein sequence ID" value="CAA7261587.1"/>
    <property type="molecule type" value="Genomic_DNA"/>
</dbReference>
<dbReference type="InterPro" id="IPR029000">
    <property type="entry name" value="Cyclophilin-like_dom_sf"/>
</dbReference>
<comment type="similarity">
    <text evidence="2">Belongs to the cyclophilin-type PPIase family.</text>
</comment>
<evidence type="ECO:0000256" key="4">
    <source>
        <dbReference type="ARBA" id="ARBA00022574"/>
    </source>
</evidence>
<feature type="compositionally biased region" description="Acidic residues" evidence="9">
    <location>
        <begin position="92"/>
        <end position="101"/>
    </location>
</feature>
<comment type="caution">
    <text evidence="11">The sequence shown here is derived from an EMBL/GenBank/DDBJ whole genome shotgun (WGS) entry which is preliminary data.</text>
</comment>